<dbReference type="InterPro" id="IPR001296">
    <property type="entry name" value="Glyco_trans_1"/>
</dbReference>
<protein>
    <submittedName>
        <fullName evidence="3">Poly(Glycerol-phosphate) alpha-glucosyltransferase</fullName>
        <ecNumber evidence="3">2.4.1.52</ecNumber>
    </submittedName>
</protein>
<dbReference type="Gene3D" id="3.40.50.2000">
    <property type="entry name" value="Glycogen Phosphorylase B"/>
    <property type="match status" value="2"/>
</dbReference>
<keyword evidence="3" id="KW-0808">Transferase</keyword>
<dbReference type="EC" id="2.4.1.52" evidence="3"/>
<dbReference type="EMBL" id="CP063687">
    <property type="protein sequence ID" value="QOY27217.1"/>
    <property type="molecule type" value="Genomic_DNA"/>
</dbReference>
<sequence length="672" mass="78469">MSNQPINDNNELPDMMYYFISGGLPDDYGGLTKSLLLRSKLFGEESQKNTAFLTFKFDLEFRRKKNELFERKKTDPQYTQVINMYDDFLSKRTKGKRIYSEKIELNQIKKHVSKGKVSKTISKMFGKSSNDYNLSYYSGSDDVRYVDYLNDEKQVIKREEYNKEGKPVIVSHFDTKTNQIFLQEFINSENVVYLEKHFMWDDQNEAVKFTHFTWYSEENPLTFKDEFELRRHWIDILQKENDRPKLFLVDSRLQDKHVFRVKKAPSSYYAAIIHNKHYGDNKFQIKGRYKELFGQINNLDAVFFITEEQIADFSLISGEKETFFFTPHTINKPLDEEVLKVPSERNKAVIISRIVPMKNLTHAVKAFKLVVNEIPDAKLEIFGSGGETEKIKKEIKAQNLKNNVLLKGYTNNPDYEFQKAWLTISTSHFEGFGLSNMEALSNGCPVVTYDYDYGARSLVEDGVNGYVIEQYNIEKLAEAIISLMRDDSTHKQFSRLAFKMAEKYSKPNYIKNWSYALFKMVEVRKEKERLAEKVGSKEHPITSFEKNANGLAISVSVSDQNDAFEKVRMVGIDRKNKSEIISVSADQPAQPFYIDLEKNIQKEKIDANHTSVLDFYIQYITADHIRILRRVSSREVNFGEKDRFMNNGYTFEPYTTVKGNFSIKLNKKDHID</sequence>
<dbReference type="GO" id="GO:0047265">
    <property type="term" value="F:poly(glycerol-phosphate) alpha-glucosyltransferase activity"/>
    <property type="evidence" value="ECO:0007669"/>
    <property type="project" value="UniProtKB-EC"/>
</dbReference>
<evidence type="ECO:0000313" key="3">
    <source>
        <dbReference type="EMBL" id="QOY27217.1"/>
    </source>
</evidence>
<dbReference type="AlphaFoldDB" id="A0A7D7RKC5"/>
<name>A0A7D7RKC5_BACVE</name>
<dbReference type="Pfam" id="PF00534">
    <property type="entry name" value="Glycos_transf_1"/>
    <property type="match status" value="1"/>
</dbReference>
<dbReference type="Proteomes" id="UP000587477">
    <property type="component" value="Chromosome"/>
</dbReference>
<dbReference type="PANTHER" id="PTHR12526">
    <property type="entry name" value="GLYCOSYLTRANSFERASE"/>
    <property type="match status" value="1"/>
</dbReference>
<proteinExistence type="predicted"/>
<gene>
    <name evidence="3" type="primary">tagE</name>
    <name evidence="3" type="ORF">BACVE_002228</name>
</gene>
<feature type="domain" description="Glycosyl transferase 1" evidence="2">
    <location>
        <begin position="18"/>
        <end position="216"/>
    </location>
</feature>
<keyword evidence="3" id="KW-0328">Glycosyltransferase</keyword>
<reference evidence="4" key="1">
    <citation type="submission" date="2020-10" db="EMBL/GenBank/DDBJ databases">
        <title>Complete genome sequence of Bacillus velezensis NST6.</title>
        <authorList>
            <person name="Choi J."/>
        </authorList>
    </citation>
    <scope>NUCLEOTIDE SEQUENCE [LARGE SCALE GENOMIC DNA]</scope>
    <source>
        <strain evidence="4">NST6</strain>
    </source>
</reference>
<feature type="domain" description="Glycosyl transferase family 1" evidence="1">
    <location>
        <begin position="335"/>
        <end position="498"/>
    </location>
</feature>
<evidence type="ECO:0000259" key="1">
    <source>
        <dbReference type="Pfam" id="PF00534"/>
    </source>
</evidence>
<dbReference type="Pfam" id="PF09318">
    <property type="entry name" value="Glyco_trans_A_1"/>
    <property type="match status" value="1"/>
</dbReference>
<organism evidence="3 4">
    <name type="scientific">Bacillus velezensis</name>
    <dbReference type="NCBI Taxonomy" id="492670"/>
    <lineage>
        <taxon>Bacteria</taxon>
        <taxon>Bacillati</taxon>
        <taxon>Bacillota</taxon>
        <taxon>Bacilli</taxon>
        <taxon>Bacillales</taxon>
        <taxon>Bacillaceae</taxon>
        <taxon>Bacillus</taxon>
        <taxon>Bacillus amyloliquefaciens group</taxon>
    </lineage>
</organism>
<accession>A0A7D7RKC5</accession>
<dbReference type="RefSeq" id="WP_017418797.1">
    <property type="nucleotide sequence ID" value="NZ_CP059497.1"/>
</dbReference>
<evidence type="ECO:0000313" key="4">
    <source>
        <dbReference type="Proteomes" id="UP000587477"/>
    </source>
</evidence>
<evidence type="ECO:0000259" key="2">
    <source>
        <dbReference type="Pfam" id="PF09318"/>
    </source>
</evidence>
<dbReference type="SUPFAM" id="SSF53756">
    <property type="entry name" value="UDP-Glycosyltransferase/glycogen phosphorylase"/>
    <property type="match status" value="1"/>
</dbReference>
<dbReference type="CDD" id="cd04949">
    <property type="entry name" value="GT4_GtfA-like"/>
    <property type="match status" value="1"/>
</dbReference>
<dbReference type="PANTHER" id="PTHR12526:SF630">
    <property type="entry name" value="GLYCOSYLTRANSFERASE"/>
    <property type="match status" value="1"/>
</dbReference>
<dbReference type="InterPro" id="IPR015397">
    <property type="entry name" value="Glyco_trans_A_1"/>
</dbReference>